<evidence type="ECO:0000256" key="9">
    <source>
        <dbReference type="ARBA" id="ARBA00022598"/>
    </source>
</evidence>
<comment type="similarity">
    <text evidence="5 22">Belongs to the folylpolyglutamate synthase family.</text>
</comment>
<comment type="catalytic activity">
    <reaction evidence="19">
        <text>10-formyltetrahydrofolyl-(gamma-L-Glu)(n) + L-glutamate + ATP = 10-formyltetrahydrofolyl-(gamma-L-Glu)(n+1) + ADP + phosphate + H(+)</text>
        <dbReference type="Rhea" id="RHEA:51904"/>
        <dbReference type="Rhea" id="RHEA-COMP:13088"/>
        <dbReference type="Rhea" id="RHEA-COMP:14300"/>
        <dbReference type="ChEBI" id="CHEBI:15378"/>
        <dbReference type="ChEBI" id="CHEBI:29985"/>
        <dbReference type="ChEBI" id="CHEBI:30616"/>
        <dbReference type="ChEBI" id="CHEBI:43474"/>
        <dbReference type="ChEBI" id="CHEBI:134413"/>
        <dbReference type="ChEBI" id="CHEBI:456216"/>
        <dbReference type="EC" id="6.3.2.17"/>
    </reaction>
</comment>
<evidence type="ECO:0000256" key="8">
    <source>
        <dbReference type="ARBA" id="ARBA00019357"/>
    </source>
</evidence>
<comment type="function">
    <text evidence="2">Functions in two distinct reactions of the de novo folate biosynthetic pathway. Catalyzes the addition of a glutamate residue to dihydropteroate (7,8-dihydropteroate or H2Pte) to form dihydrofolate (7,8-dihydrofolate monoglutamate or H2Pte-Glu). Also catalyzes successive additions of L-glutamate to tetrahydrofolate or 10-formyltetrahydrofolate or 5,10-methylenetetrahydrofolate, leading to folylpolyglutamate derivatives.</text>
</comment>
<evidence type="ECO:0000256" key="19">
    <source>
        <dbReference type="ARBA" id="ARBA00047808"/>
    </source>
</evidence>
<name>A0A1M7XZ46_9BACT</name>
<dbReference type="Gene3D" id="3.40.1190.10">
    <property type="entry name" value="Mur-like, catalytic domain"/>
    <property type="match status" value="1"/>
</dbReference>
<evidence type="ECO:0000256" key="16">
    <source>
        <dbReference type="ARBA" id="ARBA00030592"/>
    </source>
</evidence>
<evidence type="ECO:0000256" key="5">
    <source>
        <dbReference type="ARBA" id="ARBA00008276"/>
    </source>
</evidence>
<dbReference type="STRING" id="1121416.SAMN02745220_00717"/>
<evidence type="ECO:0000256" key="2">
    <source>
        <dbReference type="ARBA" id="ARBA00002714"/>
    </source>
</evidence>
<dbReference type="InterPro" id="IPR001645">
    <property type="entry name" value="Folylpolyglutamate_synth"/>
</dbReference>
<dbReference type="AlphaFoldDB" id="A0A1M7XZ46"/>
<comment type="catalytic activity">
    <reaction evidence="18">
        <text>(6S)-5,6,7,8-tetrahydrofolyl-(gamma-L-Glu)(n) + L-glutamate + ATP = (6S)-5,6,7,8-tetrahydrofolyl-(gamma-L-Glu)(n+1) + ADP + phosphate + H(+)</text>
        <dbReference type="Rhea" id="RHEA:10580"/>
        <dbReference type="Rhea" id="RHEA-COMP:14738"/>
        <dbReference type="Rhea" id="RHEA-COMP:14740"/>
        <dbReference type="ChEBI" id="CHEBI:15378"/>
        <dbReference type="ChEBI" id="CHEBI:29985"/>
        <dbReference type="ChEBI" id="CHEBI:30616"/>
        <dbReference type="ChEBI" id="CHEBI:43474"/>
        <dbReference type="ChEBI" id="CHEBI:141005"/>
        <dbReference type="ChEBI" id="CHEBI:456216"/>
        <dbReference type="EC" id="6.3.2.17"/>
    </reaction>
</comment>
<dbReference type="OrthoDB" id="9809356at2"/>
<organism evidence="24 25">
    <name type="scientific">Desulfopila aestuarii DSM 18488</name>
    <dbReference type="NCBI Taxonomy" id="1121416"/>
    <lineage>
        <taxon>Bacteria</taxon>
        <taxon>Pseudomonadati</taxon>
        <taxon>Thermodesulfobacteriota</taxon>
        <taxon>Desulfobulbia</taxon>
        <taxon>Desulfobulbales</taxon>
        <taxon>Desulfocapsaceae</taxon>
        <taxon>Desulfopila</taxon>
    </lineage>
</organism>
<evidence type="ECO:0000256" key="12">
    <source>
        <dbReference type="ARBA" id="ARBA00022840"/>
    </source>
</evidence>
<dbReference type="Pfam" id="PF02875">
    <property type="entry name" value="Mur_ligase_C"/>
    <property type="match status" value="1"/>
</dbReference>
<comment type="cofactor">
    <cofactor evidence="1">
        <name>Mg(2+)</name>
        <dbReference type="ChEBI" id="CHEBI:18420"/>
    </cofactor>
</comment>
<dbReference type="PROSITE" id="PS01012">
    <property type="entry name" value="FOLYLPOLYGLU_SYNT_2"/>
    <property type="match status" value="1"/>
</dbReference>
<dbReference type="FunFam" id="3.40.1190.10:FF:000011">
    <property type="entry name" value="Folylpolyglutamate synthase/dihydrofolate synthase"/>
    <property type="match status" value="1"/>
</dbReference>
<keyword evidence="9 22" id="KW-0436">Ligase</keyword>
<evidence type="ECO:0000256" key="17">
    <source>
        <dbReference type="ARBA" id="ARBA00032510"/>
    </source>
</evidence>
<dbReference type="GO" id="GO:0005524">
    <property type="term" value="F:ATP binding"/>
    <property type="evidence" value="ECO:0007669"/>
    <property type="project" value="UniProtKB-KW"/>
</dbReference>
<evidence type="ECO:0000256" key="18">
    <source>
        <dbReference type="ARBA" id="ARBA00047493"/>
    </source>
</evidence>
<dbReference type="UniPathway" id="UPA00077">
    <property type="reaction ID" value="UER00157"/>
</dbReference>
<keyword evidence="11 22" id="KW-0547">Nucleotide-binding</keyword>
<dbReference type="GO" id="GO:0046654">
    <property type="term" value="P:tetrahydrofolate biosynthetic process"/>
    <property type="evidence" value="ECO:0007669"/>
    <property type="project" value="UniProtKB-UniPathway"/>
</dbReference>
<proteinExistence type="inferred from homology"/>
<keyword evidence="10" id="KW-0479">Metal-binding</keyword>
<sequence>MNYQETLTFLNNLQMHKIKLGLEAMRDFLAKIGQPEQRLKIIHVAGTNGKGSVSASMLEVLGRAGYRVGLFTSPHLSSVRERFRTSDGFISEEEFARLSERLIAALGEDQITYFEFTTALAFLWFAESNLDLVILETGLGGRLDATNVVTPLVSVITSISMDHEAYLGDTLSAVAGEKAGIIKPGVPVVATGGQTEVVQVLQTTAKDLGSALYLLERDFNYAGESNDDWCWQGKIDSAETVIDRLQCSMRGAYQRENASLVIAVLELLKQYGYSVPENSLREGLASVAWPGRLEYIVLDRDSRQRFATASEGGDNVVRYLLDGAHNPAGVKNLAMTLSEEYDYRKLIMVWGAMIDKDIAAGLNSMLPLVDTFILTRPDGERSAEPEQLLACLPESARDKGVLVRDVAEALREAEKRAAREDMVVVAGSLYLVGAVRKLLVGEIVGD</sequence>
<evidence type="ECO:0000256" key="13">
    <source>
        <dbReference type="ARBA" id="ARBA00022842"/>
    </source>
</evidence>
<dbReference type="Proteomes" id="UP000184603">
    <property type="component" value="Unassembled WGS sequence"/>
</dbReference>
<keyword evidence="25" id="KW-1185">Reference proteome</keyword>
<evidence type="ECO:0000256" key="11">
    <source>
        <dbReference type="ARBA" id="ARBA00022741"/>
    </source>
</evidence>
<evidence type="ECO:0000256" key="21">
    <source>
        <dbReference type="ARBA" id="ARBA00049161"/>
    </source>
</evidence>
<dbReference type="PANTHER" id="PTHR11136:SF0">
    <property type="entry name" value="DIHYDROFOLATE SYNTHETASE-RELATED"/>
    <property type="match status" value="1"/>
</dbReference>
<gene>
    <name evidence="24" type="ORF">SAMN02745220_00717</name>
</gene>
<evidence type="ECO:0000256" key="22">
    <source>
        <dbReference type="PIRNR" id="PIRNR001563"/>
    </source>
</evidence>
<reference evidence="24 25" key="1">
    <citation type="submission" date="2016-12" db="EMBL/GenBank/DDBJ databases">
        <authorList>
            <person name="Song W.-J."/>
            <person name="Kurnit D.M."/>
        </authorList>
    </citation>
    <scope>NUCLEOTIDE SEQUENCE [LARGE SCALE GENOMIC DNA]</scope>
    <source>
        <strain evidence="24 25">DSM 18488</strain>
    </source>
</reference>
<dbReference type="GO" id="GO:0008841">
    <property type="term" value="F:dihydrofolate synthase activity"/>
    <property type="evidence" value="ECO:0007669"/>
    <property type="project" value="UniProtKB-EC"/>
</dbReference>
<dbReference type="SUPFAM" id="SSF53244">
    <property type="entry name" value="MurD-like peptide ligases, peptide-binding domain"/>
    <property type="match status" value="1"/>
</dbReference>
<evidence type="ECO:0000313" key="25">
    <source>
        <dbReference type="Proteomes" id="UP000184603"/>
    </source>
</evidence>
<evidence type="ECO:0000256" key="10">
    <source>
        <dbReference type="ARBA" id="ARBA00022723"/>
    </source>
</evidence>
<dbReference type="EC" id="6.3.2.12" evidence="6"/>
<comment type="pathway">
    <text evidence="4">Cofactor biosynthesis; tetrahydrofolylpolyglutamate biosynthesis.</text>
</comment>
<evidence type="ECO:0000256" key="7">
    <source>
        <dbReference type="ARBA" id="ARBA00013025"/>
    </source>
</evidence>
<feature type="domain" description="Mur ligase C-terminal" evidence="23">
    <location>
        <begin position="305"/>
        <end position="428"/>
    </location>
</feature>
<dbReference type="InterPro" id="IPR036615">
    <property type="entry name" value="Mur_ligase_C_dom_sf"/>
</dbReference>
<dbReference type="GO" id="GO:0046872">
    <property type="term" value="F:metal ion binding"/>
    <property type="evidence" value="ECO:0007669"/>
    <property type="project" value="UniProtKB-KW"/>
</dbReference>
<dbReference type="InterPro" id="IPR004101">
    <property type="entry name" value="Mur_ligase_C"/>
</dbReference>
<evidence type="ECO:0000313" key="24">
    <source>
        <dbReference type="EMBL" id="SHO44369.1"/>
    </source>
</evidence>
<comment type="catalytic activity">
    <reaction evidence="20">
        <text>(6R)-5,10-methylenetetrahydrofolyl-(gamma-L-Glu)(n) + L-glutamate + ATP = (6R)-5,10-methylenetetrahydrofolyl-(gamma-L-Glu)(n+1) + ADP + phosphate + H(+)</text>
        <dbReference type="Rhea" id="RHEA:51912"/>
        <dbReference type="Rhea" id="RHEA-COMP:13257"/>
        <dbReference type="Rhea" id="RHEA-COMP:13258"/>
        <dbReference type="ChEBI" id="CHEBI:15378"/>
        <dbReference type="ChEBI" id="CHEBI:29985"/>
        <dbReference type="ChEBI" id="CHEBI:30616"/>
        <dbReference type="ChEBI" id="CHEBI:43474"/>
        <dbReference type="ChEBI" id="CHEBI:136572"/>
        <dbReference type="ChEBI" id="CHEBI:456216"/>
        <dbReference type="EC" id="6.3.2.17"/>
    </reaction>
</comment>
<keyword evidence="12 22" id="KW-0067">ATP-binding</keyword>
<keyword evidence="13" id="KW-0460">Magnesium</keyword>
<dbReference type="NCBIfam" id="TIGR01499">
    <property type="entry name" value="folC"/>
    <property type="match status" value="1"/>
</dbReference>
<evidence type="ECO:0000256" key="6">
    <source>
        <dbReference type="ARBA" id="ARBA00013023"/>
    </source>
</evidence>
<evidence type="ECO:0000256" key="14">
    <source>
        <dbReference type="ARBA" id="ARBA00022909"/>
    </source>
</evidence>
<dbReference type="EC" id="6.3.2.17" evidence="7"/>
<dbReference type="Gene3D" id="3.90.190.20">
    <property type="entry name" value="Mur ligase, C-terminal domain"/>
    <property type="match status" value="1"/>
</dbReference>
<keyword evidence="14" id="KW-0289">Folate biosynthesis</keyword>
<comment type="catalytic activity">
    <reaction evidence="21">
        <text>7,8-dihydropteroate + L-glutamate + ATP = 7,8-dihydrofolate + ADP + phosphate + H(+)</text>
        <dbReference type="Rhea" id="RHEA:23584"/>
        <dbReference type="ChEBI" id="CHEBI:15378"/>
        <dbReference type="ChEBI" id="CHEBI:17839"/>
        <dbReference type="ChEBI" id="CHEBI:29985"/>
        <dbReference type="ChEBI" id="CHEBI:30616"/>
        <dbReference type="ChEBI" id="CHEBI:43474"/>
        <dbReference type="ChEBI" id="CHEBI:57451"/>
        <dbReference type="ChEBI" id="CHEBI:456216"/>
        <dbReference type="EC" id="6.3.2.12"/>
    </reaction>
</comment>
<dbReference type="GO" id="GO:0004326">
    <property type="term" value="F:tetrahydrofolylpolyglutamate synthase activity"/>
    <property type="evidence" value="ECO:0007669"/>
    <property type="project" value="UniProtKB-EC"/>
</dbReference>
<dbReference type="PIRSF" id="PIRSF001563">
    <property type="entry name" value="Folylpolyglu_synth"/>
    <property type="match status" value="1"/>
</dbReference>
<dbReference type="EMBL" id="FRFE01000003">
    <property type="protein sequence ID" value="SHO44369.1"/>
    <property type="molecule type" value="Genomic_DNA"/>
</dbReference>
<evidence type="ECO:0000256" key="15">
    <source>
        <dbReference type="ARBA" id="ARBA00030048"/>
    </source>
</evidence>
<dbReference type="InterPro" id="IPR036565">
    <property type="entry name" value="Mur-like_cat_sf"/>
</dbReference>
<protein>
    <recommendedName>
        <fullName evidence="8">Dihydrofolate synthase/folylpolyglutamate synthase</fullName>
        <ecNumber evidence="6">6.3.2.12</ecNumber>
        <ecNumber evidence="7">6.3.2.17</ecNumber>
    </recommendedName>
    <alternativeName>
        <fullName evidence="17">Folylpoly-gamma-glutamate synthetase-dihydrofolate synthetase</fullName>
    </alternativeName>
    <alternativeName>
        <fullName evidence="15">Folylpolyglutamate synthetase</fullName>
    </alternativeName>
    <alternativeName>
        <fullName evidence="16">Tetrahydrofolylpolyglutamate synthase</fullName>
    </alternativeName>
</protein>
<dbReference type="SUPFAM" id="SSF53623">
    <property type="entry name" value="MurD-like peptide ligases, catalytic domain"/>
    <property type="match status" value="1"/>
</dbReference>
<evidence type="ECO:0000259" key="23">
    <source>
        <dbReference type="Pfam" id="PF02875"/>
    </source>
</evidence>
<evidence type="ECO:0000256" key="3">
    <source>
        <dbReference type="ARBA" id="ARBA00004799"/>
    </source>
</evidence>
<comment type="pathway">
    <text evidence="3">Cofactor biosynthesis; tetrahydrofolate biosynthesis; 7,8-dihydrofolate from 2-amino-4-hydroxy-6-hydroxymethyl-7,8-dihydropteridine diphosphate and 4-aminobenzoate: step 2/2.</text>
</comment>
<evidence type="ECO:0000256" key="1">
    <source>
        <dbReference type="ARBA" id="ARBA00001946"/>
    </source>
</evidence>
<dbReference type="GO" id="GO:0046656">
    <property type="term" value="P:folic acid biosynthetic process"/>
    <property type="evidence" value="ECO:0007669"/>
    <property type="project" value="UniProtKB-KW"/>
</dbReference>
<evidence type="ECO:0000256" key="20">
    <source>
        <dbReference type="ARBA" id="ARBA00049035"/>
    </source>
</evidence>
<evidence type="ECO:0000256" key="4">
    <source>
        <dbReference type="ARBA" id="ARBA00005150"/>
    </source>
</evidence>
<dbReference type="InterPro" id="IPR018109">
    <property type="entry name" value="Folylpolyglutamate_synth_CS"/>
</dbReference>
<dbReference type="GO" id="GO:0005737">
    <property type="term" value="C:cytoplasm"/>
    <property type="evidence" value="ECO:0007669"/>
    <property type="project" value="TreeGrafter"/>
</dbReference>
<accession>A0A1M7XZ46</accession>
<dbReference type="PANTHER" id="PTHR11136">
    <property type="entry name" value="FOLYLPOLYGLUTAMATE SYNTHASE-RELATED"/>
    <property type="match status" value="1"/>
</dbReference>